<feature type="transmembrane region" description="Helical" evidence="1">
    <location>
        <begin position="18"/>
        <end position="37"/>
    </location>
</feature>
<dbReference type="EMBL" id="DQTV01000052">
    <property type="protein sequence ID" value="HIP57007.1"/>
    <property type="molecule type" value="Genomic_DNA"/>
</dbReference>
<gene>
    <name evidence="2" type="ORF">EYH02_02920</name>
</gene>
<keyword evidence="1" id="KW-0812">Transmembrane</keyword>
<keyword evidence="1" id="KW-0472">Membrane</keyword>
<evidence type="ECO:0000256" key="1">
    <source>
        <dbReference type="SAM" id="Phobius"/>
    </source>
</evidence>
<evidence type="ECO:0000313" key="2">
    <source>
        <dbReference type="EMBL" id="HIP57007.1"/>
    </source>
</evidence>
<dbReference type="AlphaFoldDB" id="A0A833DT72"/>
<name>A0A833DT72_9CREN</name>
<sequence length="76" mass="8715">MAEKCTHSKVLIKALLKLQLYMIVGFAIVLLPLYLICILRHSGVVSDQILLFVLFTVVTTLLLYIWYRATNYLVAE</sequence>
<comment type="caution">
    <text evidence="2">The sequence shown here is derived from an EMBL/GenBank/DDBJ whole genome shotgun (WGS) entry which is preliminary data.</text>
</comment>
<reference evidence="2" key="1">
    <citation type="journal article" date="2020" name="ISME J.">
        <title>Gammaproteobacteria mediating utilization of methyl-, sulfur- and petroleum organic compounds in deep ocean hydrothermal plumes.</title>
        <authorList>
            <person name="Zhou Z."/>
            <person name="Liu Y."/>
            <person name="Pan J."/>
            <person name="Cron B.R."/>
            <person name="Toner B.M."/>
            <person name="Anantharaman K."/>
            <person name="Breier J.A."/>
            <person name="Dick G.J."/>
            <person name="Li M."/>
        </authorList>
    </citation>
    <scope>NUCLEOTIDE SEQUENCE</scope>
    <source>
        <strain evidence="2">SZUA-1435</strain>
    </source>
</reference>
<protein>
    <submittedName>
        <fullName evidence="2">Uncharacterized protein</fullName>
    </submittedName>
</protein>
<evidence type="ECO:0000313" key="3">
    <source>
        <dbReference type="Proteomes" id="UP000605805"/>
    </source>
</evidence>
<accession>A0A833DT72</accession>
<organism evidence="2 3">
    <name type="scientific">Ignisphaera aggregans</name>
    <dbReference type="NCBI Taxonomy" id="334771"/>
    <lineage>
        <taxon>Archaea</taxon>
        <taxon>Thermoproteota</taxon>
        <taxon>Thermoprotei</taxon>
        <taxon>Desulfurococcales</taxon>
        <taxon>Desulfurococcaceae</taxon>
        <taxon>Ignisphaera</taxon>
    </lineage>
</organism>
<dbReference type="Proteomes" id="UP000605805">
    <property type="component" value="Unassembled WGS sequence"/>
</dbReference>
<feature type="transmembrane region" description="Helical" evidence="1">
    <location>
        <begin position="49"/>
        <end position="67"/>
    </location>
</feature>
<keyword evidence="1" id="KW-1133">Transmembrane helix</keyword>
<proteinExistence type="predicted"/>